<evidence type="ECO:0000256" key="1">
    <source>
        <dbReference type="SAM" id="MobiDB-lite"/>
    </source>
</evidence>
<evidence type="ECO:0000313" key="3">
    <source>
        <dbReference type="Proteomes" id="UP001175271"/>
    </source>
</evidence>
<feature type="compositionally biased region" description="Polar residues" evidence="1">
    <location>
        <begin position="1"/>
        <end position="14"/>
    </location>
</feature>
<sequence length="113" mass="12564">MHTTSLQAVAQSQGRAGAAGVTVADEKTDLKTIDRRYQREEGLGNPFVEDKDSPWVWGRVNNVRGVGMSAKSRIGIPRRFGVLVQLELRASRTGVGVPLQRRFEKVFGLKERD</sequence>
<evidence type="ECO:0000313" key="2">
    <source>
        <dbReference type="EMBL" id="KAK0424682.1"/>
    </source>
</evidence>
<dbReference type="EMBL" id="JAUCMV010000001">
    <property type="protein sequence ID" value="KAK0424682.1"/>
    <property type="molecule type" value="Genomic_DNA"/>
</dbReference>
<reference evidence="2" key="1">
    <citation type="submission" date="2023-06" db="EMBL/GenBank/DDBJ databases">
        <title>Genomic analysis of the entomopathogenic nematode Steinernema hermaphroditum.</title>
        <authorList>
            <person name="Schwarz E.M."/>
            <person name="Heppert J.K."/>
            <person name="Baniya A."/>
            <person name="Schwartz H.T."/>
            <person name="Tan C.-H."/>
            <person name="Antoshechkin I."/>
            <person name="Sternberg P.W."/>
            <person name="Goodrich-Blair H."/>
            <person name="Dillman A.R."/>
        </authorList>
    </citation>
    <scope>NUCLEOTIDE SEQUENCE</scope>
    <source>
        <strain evidence="2">PS9179</strain>
        <tissue evidence="2">Whole animal</tissue>
    </source>
</reference>
<proteinExistence type="predicted"/>
<name>A0AA39M8B1_9BILA</name>
<protein>
    <submittedName>
        <fullName evidence="2">Uncharacterized protein</fullName>
    </submittedName>
</protein>
<gene>
    <name evidence="2" type="ORF">QR680_008790</name>
</gene>
<organism evidence="2 3">
    <name type="scientific">Steinernema hermaphroditum</name>
    <dbReference type="NCBI Taxonomy" id="289476"/>
    <lineage>
        <taxon>Eukaryota</taxon>
        <taxon>Metazoa</taxon>
        <taxon>Ecdysozoa</taxon>
        <taxon>Nematoda</taxon>
        <taxon>Chromadorea</taxon>
        <taxon>Rhabditida</taxon>
        <taxon>Tylenchina</taxon>
        <taxon>Panagrolaimomorpha</taxon>
        <taxon>Strongyloidoidea</taxon>
        <taxon>Steinernematidae</taxon>
        <taxon>Steinernema</taxon>
    </lineage>
</organism>
<feature type="region of interest" description="Disordered" evidence="1">
    <location>
        <begin position="1"/>
        <end position="22"/>
    </location>
</feature>
<dbReference type="AlphaFoldDB" id="A0AA39M8B1"/>
<dbReference type="Proteomes" id="UP001175271">
    <property type="component" value="Unassembled WGS sequence"/>
</dbReference>
<accession>A0AA39M8B1</accession>
<keyword evidence="3" id="KW-1185">Reference proteome</keyword>
<comment type="caution">
    <text evidence="2">The sequence shown here is derived from an EMBL/GenBank/DDBJ whole genome shotgun (WGS) entry which is preliminary data.</text>
</comment>